<evidence type="ECO:0000313" key="3">
    <source>
        <dbReference type="Proteomes" id="UP000248039"/>
    </source>
</evidence>
<protein>
    <submittedName>
        <fullName evidence="2">Uncharacterized protein</fullName>
    </submittedName>
</protein>
<dbReference type="RefSeq" id="WP_110667267.1">
    <property type="nucleotide sequence ID" value="NZ_PYBW01000026.1"/>
</dbReference>
<sequence length="543" mass="59457">MDGNSYRTVVTSGFDYVTTGGLADEQLREWLREVKKYDADLLEYGPAPLAPGVRLDADSRTDLHGAYTRWRLRESTPDGVWQTLLVVRSRPDGAPPWVRLEVEQLPAEPGGRSAFARPPRLAAPLLAAIGARDGLAEVSAEPRLIQPAQVPRVVAELCDPERRLPTVVASVADEAEQAAAGLLLGRLAGLAVLYLLGPQAEPEFNRALPHHRVFEGAVRTFLPGVRPDRPADAYRHPLLRGAVRLADRTAAARLLTRLPRRLAVRSPLPAELVDTPALRPRPATEASASELERLRSENTALTQLLDEAGQEEAARLAEIGELRLELREREESGFELAVELEERAEELRRTAARLRDLQRHLVELDQAAVAFREPAGFEAGPVGFEELLGRLGGLDAVRFTGNRRTTAELDAQALGSDWAATAWDALLALQDYAAARRRGGALRDFLHWCRETPPGGHGFPPGKVVRDESPQTAGRRTWRQQRTFPVPAAVDPAGELFMGAHLRIGAGNAKAPRLHFHDDTGHTGLVYVGYLGPHLDNTLHASI</sequence>
<evidence type="ECO:0000256" key="1">
    <source>
        <dbReference type="SAM" id="Coils"/>
    </source>
</evidence>
<dbReference type="Proteomes" id="UP000248039">
    <property type="component" value="Unassembled WGS sequence"/>
</dbReference>
<accession>A0A2V4PIX0</accession>
<organism evidence="2 3">
    <name type="scientific">Streptomyces tateyamensis</name>
    <dbReference type="NCBI Taxonomy" id="565073"/>
    <lineage>
        <taxon>Bacteria</taxon>
        <taxon>Bacillati</taxon>
        <taxon>Actinomycetota</taxon>
        <taxon>Actinomycetes</taxon>
        <taxon>Kitasatosporales</taxon>
        <taxon>Streptomycetaceae</taxon>
        <taxon>Streptomyces</taxon>
    </lineage>
</organism>
<dbReference type="OrthoDB" id="3246562at2"/>
<keyword evidence="3" id="KW-1185">Reference proteome</keyword>
<feature type="coiled-coil region" evidence="1">
    <location>
        <begin position="337"/>
        <end position="367"/>
    </location>
</feature>
<name>A0A2V4PIX0_9ACTN</name>
<keyword evidence="1" id="KW-0175">Coiled coil</keyword>
<evidence type="ECO:0000313" key="2">
    <source>
        <dbReference type="EMBL" id="PYC84036.1"/>
    </source>
</evidence>
<reference evidence="2 3" key="1">
    <citation type="submission" date="2018-03" db="EMBL/GenBank/DDBJ databases">
        <title>Bioinformatic expansion and discovery of thiopeptide antibiotics.</title>
        <authorList>
            <person name="Schwalen C.J."/>
            <person name="Hudson G.A."/>
            <person name="Mitchell D.A."/>
        </authorList>
    </citation>
    <scope>NUCLEOTIDE SEQUENCE [LARGE SCALE GENOMIC DNA]</scope>
    <source>
        <strain evidence="2 3">ATCC 21389</strain>
    </source>
</reference>
<proteinExistence type="predicted"/>
<dbReference type="AlphaFoldDB" id="A0A2V4PIX0"/>
<dbReference type="EMBL" id="PYBW01000026">
    <property type="protein sequence ID" value="PYC84036.1"/>
    <property type="molecule type" value="Genomic_DNA"/>
</dbReference>
<gene>
    <name evidence="2" type="ORF">C7C46_08125</name>
</gene>
<comment type="caution">
    <text evidence="2">The sequence shown here is derived from an EMBL/GenBank/DDBJ whole genome shotgun (WGS) entry which is preliminary data.</text>
</comment>